<evidence type="ECO:0000313" key="3">
    <source>
        <dbReference type="Proteomes" id="UP000245631"/>
    </source>
</evidence>
<dbReference type="AlphaFoldDB" id="A0A8E2W7A3"/>
<sequence>MTIKVIHTIVWVFFVACILAIWVFALRDDYVHAALSIGVVLVEVLVLVLNGWQCPLTSVAARYTDERRDNFDIYLPEWLARHNKLIFGTLYVAGIAATLARWSNASR</sequence>
<dbReference type="PROSITE" id="PS51257">
    <property type="entry name" value="PROKAR_LIPOPROTEIN"/>
    <property type="match status" value="1"/>
</dbReference>
<evidence type="ECO:0008006" key="4">
    <source>
        <dbReference type="Google" id="ProtNLM"/>
    </source>
</evidence>
<dbReference type="Proteomes" id="UP000245631">
    <property type="component" value="Unassembled WGS sequence"/>
</dbReference>
<feature type="transmembrane region" description="Helical" evidence="1">
    <location>
        <begin position="33"/>
        <end position="52"/>
    </location>
</feature>
<evidence type="ECO:0000313" key="2">
    <source>
        <dbReference type="EMBL" id="PWJ87775.1"/>
    </source>
</evidence>
<keyword evidence="1" id="KW-0472">Membrane</keyword>
<evidence type="ECO:0000256" key="1">
    <source>
        <dbReference type="SAM" id="Phobius"/>
    </source>
</evidence>
<comment type="caution">
    <text evidence="2">The sequence shown here is derived from an EMBL/GenBank/DDBJ whole genome shotgun (WGS) entry which is preliminary data.</text>
</comment>
<feature type="transmembrane region" description="Helical" evidence="1">
    <location>
        <begin position="6"/>
        <end position="26"/>
    </location>
</feature>
<dbReference type="EMBL" id="QGGH01000014">
    <property type="protein sequence ID" value="PWJ87775.1"/>
    <property type="molecule type" value="Genomic_DNA"/>
</dbReference>
<keyword evidence="1" id="KW-1133">Transmembrane helix</keyword>
<name>A0A8E2W7A3_RHILI</name>
<protein>
    <recommendedName>
        <fullName evidence="4">DUF2784 domain-containing protein</fullName>
    </recommendedName>
</protein>
<proteinExistence type="predicted"/>
<reference evidence="2 3" key="1">
    <citation type="submission" date="2018-05" db="EMBL/GenBank/DDBJ databases">
        <title>Genomic Encyclopedia of Type Strains, Phase IV (KMG-IV): sequencing the most valuable type-strain genomes for metagenomic binning, comparative biology and taxonomic classification.</title>
        <authorList>
            <person name="Goeker M."/>
        </authorList>
    </citation>
    <scope>NUCLEOTIDE SEQUENCE [LARGE SCALE GENOMIC DNA]</scope>
    <source>
        <strain evidence="2 3">DSM 2626</strain>
    </source>
</reference>
<accession>A0A8E2W7A3</accession>
<gene>
    <name evidence="2" type="ORF">C8D77_11465</name>
</gene>
<organism evidence="2 3">
    <name type="scientific">Rhizobium loti</name>
    <name type="common">Mesorhizobium loti</name>
    <dbReference type="NCBI Taxonomy" id="381"/>
    <lineage>
        <taxon>Bacteria</taxon>
        <taxon>Pseudomonadati</taxon>
        <taxon>Pseudomonadota</taxon>
        <taxon>Alphaproteobacteria</taxon>
        <taxon>Hyphomicrobiales</taxon>
        <taxon>Phyllobacteriaceae</taxon>
        <taxon>Mesorhizobium</taxon>
    </lineage>
</organism>
<keyword evidence="1" id="KW-0812">Transmembrane</keyword>